<dbReference type="InterPro" id="IPR046676">
    <property type="entry name" value="DUF6546"/>
</dbReference>
<feature type="domain" description="DUF6546" evidence="1">
    <location>
        <begin position="265"/>
        <end position="477"/>
    </location>
</feature>
<protein>
    <recommendedName>
        <fullName evidence="1">DUF6546 domain-containing protein</fullName>
    </recommendedName>
</protein>
<comment type="caution">
    <text evidence="2">The sequence shown here is derived from an EMBL/GenBank/DDBJ whole genome shotgun (WGS) entry which is preliminary data.</text>
</comment>
<keyword evidence="3" id="KW-1185">Reference proteome</keyword>
<dbReference type="EMBL" id="JAQQWN010000006">
    <property type="protein sequence ID" value="KAK8079637.1"/>
    <property type="molecule type" value="Genomic_DNA"/>
</dbReference>
<organism evidence="2 3">
    <name type="scientific">Apiospora hydei</name>
    <dbReference type="NCBI Taxonomy" id="1337664"/>
    <lineage>
        <taxon>Eukaryota</taxon>
        <taxon>Fungi</taxon>
        <taxon>Dikarya</taxon>
        <taxon>Ascomycota</taxon>
        <taxon>Pezizomycotina</taxon>
        <taxon>Sordariomycetes</taxon>
        <taxon>Xylariomycetidae</taxon>
        <taxon>Amphisphaeriales</taxon>
        <taxon>Apiosporaceae</taxon>
        <taxon>Apiospora</taxon>
    </lineage>
</organism>
<evidence type="ECO:0000313" key="2">
    <source>
        <dbReference type="EMBL" id="KAK8079637.1"/>
    </source>
</evidence>
<gene>
    <name evidence="2" type="ORF">PG997_007455</name>
</gene>
<accession>A0ABR1W825</accession>
<dbReference type="RefSeq" id="XP_066667112.1">
    <property type="nucleotide sequence ID" value="XM_066811770.1"/>
</dbReference>
<reference evidence="2 3" key="1">
    <citation type="submission" date="2023-01" db="EMBL/GenBank/DDBJ databases">
        <title>Analysis of 21 Apiospora genomes using comparative genomics revels a genus with tremendous synthesis potential of carbohydrate active enzymes and secondary metabolites.</title>
        <authorList>
            <person name="Sorensen T."/>
        </authorList>
    </citation>
    <scope>NUCLEOTIDE SEQUENCE [LARGE SCALE GENOMIC DNA]</scope>
    <source>
        <strain evidence="2 3">CBS 114990</strain>
    </source>
</reference>
<name>A0ABR1W825_9PEZI</name>
<dbReference type="Proteomes" id="UP001433268">
    <property type="component" value="Unassembled WGS sequence"/>
</dbReference>
<dbReference type="GeneID" id="92044830"/>
<dbReference type="Pfam" id="PF20183">
    <property type="entry name" value="DUF6546"/>
    <property type="match status" value="1"/>
</dbReference>
<sequence length="558" mass="62899">MKAFRDSIRGRVPLLSRAYDFARSFTNLKRVFETNSPNRRDRRRPQLWAKLPFELRRMIFRNIADLETVDGEQHLAAYAAVSREWQQFFEPVTWYSLELHQDDLDKLERYLSAHSPSDSEHGFKVLKFYANDTQSEFLKAPQVDPSELENPAHGWAKGRRNCLATEAECLRVLGSGLEVESRASSLRPAPALPTVPIVSSFLIRRQFYRRFAAVGCLDHIMAALPNLTTFRYEPWRPFPTASGKDARRQIQHYRDLVRLLSERPKVTKVCIYEDSDDFDRIMSHPDGRTIPRRERDAHIGTILASASRGWKEAYLAFMVDAADFYHEFWSETIAAAATGSSSSPSLTAPLLLSPPQWENLTDLFLTSDQLQSGGGMAPLLNAAARAAMAMPKLNELALWTAEAGSAYVFRYSTTIYGEQPGIALASTWHARLRPETWELWGRVAERRRGPRLPLRIRYLNLQRAHIGSHGSALPLVRCSSIAAPTSQTQMFWNALMEVKPPATPESEIGPDPVEGRLDGFAWLLGVYMQSAHAVGTDGEVMEVALSPGAIMGPLMQRV</sequence>
<proteinExistence type="predicted"/>
<evidence type="ECO:0000313" key="3">
    <source>
        <dbReference type="Proteomes" id="UP001433268"/>
    </source>
</evidence>
<evidence type="ECO:0000259" key="1">
    <source>
        <dbReference type="Pfam" id="PF20183"/>
    </source>
</evidence>